<reference evidence="4" key="2">
    <citation type="submission" date="2025-08" db="UniProtKB">
        <authorList>
            <consortium name="RefSeq"/>
        </authorList>
    </citation>
    <scope>IDENTIFICATION</scope>
    <source>
        <tissue evidence="4">Young leaves</tissue>
    </source>
</reference>
<dbReference type="OrthoDB" id="1600564at2759"/>
<evidence type="ECO:0000313" key="4">
    <source>
        <dbReference type="RefSeq" id="XP_027332632.1"/>
    </source>
</evidence>
<dbReference type="PANTHER" id="PTHR45642">
    <property type="entry name" value="GDSL ESTERASE/LIPASE EXL3"/>
    <property type="match status" value="1"/>
</dbReference>
<gene>
    <name evidence="4" type="primary">LOC113847614</name>
</gene>
<dbReference type="FunFam" id="3.40.50.1110:FF:000003">
    <property type="entry name" value="GDSL esterase/lipase APG"/>
    <property type="match status" value="1"/>
</dbReference>
<dbReference type="Pfam" id="PF00657">
    <property type="entry name" value="Lipase_GDSL"/>
    <property type="match status" value="1"/>
</dbReference>
<feature type="chain" id="PRO_5034263946" evidence="2">
    <location>
        <begin position="36"/>
        <end position="370"/>
    </location>
</feature>
<dbReference type="InterPro" id="IPR001087">
    <property type="entry name" value="GDSL"/>
</dbReference>
<organism evidence="3 4">
    <name type="scientific">Abrus precatorius</name>
    <name type="common">Indian licorice</name>
    <name type="synonym">Glycine abrus</name>
    <dbReference type="NCBI Taxonomy" id="3816"/>
    <lineage>
        <taxon>Eukaryota</taxon>
        <taxon>Viridiplantae</taxon>
        <taxon>Streptophyta</taxon>
        <taxon>Embryophyta</taxon>
        <taxon>Tracheophyta</taxon>
        <taxon>Spermatophyta</taxon>
        <taxon>Magnoliopsida</taxon>
        <taxon>eudicotyledons</taxon>
        <taxon>Gunneridae</taxon>
        <taxon>Pentapetalae</taxon>
        <taxon>rosids</taxon>
        <taxon>fabids</taxon>
        <taxon>Fabales</taxon>
        <taxon>Fabaceae</taxon>
        <taxon>Papilionoideae</taxon>
        <taxon>50 kb inversion clade</taxon>
        <taxon>NPAAA clade</taxon>
        <taxon>indigoferoid/millettioid clade</taxon>
        <taxon>Abreae</taxon>
        <taxon>Abrus</taxon>
    </lineage>
</organism>
<dbReference type="InterPro" id="IPR050592">
    <property type="entry name" value="GDSL_lipolytic_enzyme"/>
</dbReference>
<dbReference type="GO" id="GO:0006629">
    <property type="term" value="P:lipid metabolic process"/>
    <property type="evidence" value="ECO:0007669"/>
    <property type="project" value="InterPro"/>
</dbReference>
<dbReference type="PANTHER" id="PTHR45642:SF135">
    <property type="entry name" value="GDSL ESTERASE_LIPASE EXL2"/>
    <property type="match status" value="1"/>
</dbReference>
<comment type="similarity">
    <text evidence="1">Belongs to the 'GDSL' lipolytic enzyme family.</text>
</comment>
<keyword evidence="3" id="KW-1185">Reference proteome</keyword>
<dbReference type="GO" id="GO:0016298">
    <property type="term" value="F:lipase activity"/>
    <property type="evidence" value="ECO:0007669"/>
    <property type="project" value="InterPro"/>
</dbReference>
<proteinExistence type="inferred from homology"/>
<dbReference type="PROSITE" id="PS01098">
    <property type="entry name" value="LIPASE_GDSL_SER"/>
    <property type="match status" value="1"/>
</dbReference>
<keyword evidence="2" id="KW-0732">Signal</keyword>
<dbReference type="Proteomes" id="UP000694853">
    <property type="component" value="Unplaced"/>
</dbReference>
<reference evidence="3" key="1">
    <citation type="journal article" date="2019" name="Toxins">
        <title>Detection of Abrin-Like and Prepropulchellin-Like Toxin Genes and Transcripts Using Whole Genome Sequencing and Full-Length Transcript Sequencing of Abrus precatorius.</title>
        <authorList>
            <person name="Hovde B.T."/>
            <person name="Daligault H.E."/>
            <person name="Hanschen E.R."/>
            <person name="Kunde Y.A."/>
            <person name="Johnson M.B."/>
            <person name="Starkenburg S.R."/>
            <person name="Johnson S.L."/>
        </authorList>
    </citation>
    <scope>NUCLEOTIDE SEQUENCE [LARGE SCALE GENOMIC DNA]</scope>
</reference>
<dbReference type="Gene3D" id="3.40.50.1110">
    <property type="entry name" value="SGNH hydrolase"/>
    <property type="match status" value="1"/>
</dbReference>
<dbReference type="InterPro" id="IPR008265">
    <property type="entry name" value="Lipase_GDSL_AS"/>
</dbReference>
<name>A0A8B8JMG0_ABRPR</name>
<evidence type="ECO:0000256" key="2">
    <source>
        <dbReference type="SAM" id="SignalP"/>
    </source>
</evidence>
<dbReference type="RefSeq" id="XP_027332632.1">
    <property type="nucleotide sequence ID" value="XM_027476831.1"/>
</dbReference>
<accession>A0A8B8JMG0</accession>
<protein>
    <submittedName>
        <fullName evidence="4">GDSL esterase/lipase EXL1-like isoform X1</fullName>
    </submittedName>
</protein>
<dbReference type="KEGG" id="aprc:113847614"/>
<evidence type="ECO:0000256" key="1">
    <source>
        <dbReference type="ARBA" id="ARBA00008668"/>
    </source>
</evidence>
<dbReference type="SUPFAM" id="SSF52266">
    <property type="entry name" value="SGNH hydrolase"/>
    <property type="match status" value="1"/>
</dbReference>
<dbReference type="InterPro" id="IPR035669">
    <property type="entry name" value="SGNH_plant_lipase-like"/>
</dbReference>
<feature type="signal peptide" evidence="2">
    <location>
        <begin position="1"/>
        <end position="35"/>
    </location>
</feature>
<dbReference type="AlphaFoldDB" id="A0A8B8JMG0"/>
<dbReference type="InterPro" id="IPR036514">
    <property type="entry name" value="SGNH_hydro_sf"/>
</dbReference>
<sequence length="370" mass="40750">MKLPSSSSSSPLPSSICNLVLRLTLLLIVSGKTKGVVKLPPNVSVPAVLVFGDSIMDTGNNNNNIKTAARCNFQPYGKDFKGSVPTGRFSNGKVPSDLIVEELGIKEFLPAYLDPNLQASELATGVCFASGGAGYDPLTSELAQSAISLSGQLDLFKEYIGKLKGLVGDDRTKFILDNTLFFIVLGSNDISNTYYVSHLRQLQYDVPAYTDLMVNSAASFFKELYQLGARRIGVFSAPPIGCVPFHRTVAGGIVRKCVQKFNNAVTLFNEKLSKEIDSLNQNFPNSRIVYLDVYNPLLDIIVNYQTYGYKVGDRGCCGTGKIEVTFLCNNLDPTCPNVSDYVFWDSFHPTESVYNKLVHPILQKYMYQFQ</sequence>
<dbReference type="GO" id="GO:0005576">
    <property type="term" value="C:extracellular region"/>
    <property type="evidence" value="ECO:0007669"/>
    <property type="project" value="TreeGrafter"/>
</dbReference>
<evidence type="ECO:0000313" key="3">
    <source>
        <dbReference type="Proteomes" id="UP000694853"/>
    </source>
</evidence>
<dbReference type="CDD" id="cd01837">
    <property type="entry name" value="SGNH_plant_lipase_like"/>
    <property type="match status" value="1"/>
</dbReference>
<dbReference type="GeneID" id="113847614"/>